<dbReference type="Proteomes" id="UP000199691">
    <property type="component" value="Unassembled WGS sequence"/>
</dbReference>
<evidence type="ECO:0000313" key="5">
    <source>
        <dbReference type="Proteomes" id="UP000199691"/>
    </source>
</evidence>
<keyword evidence="1" id="KW-0808">Transferase</keyword>
<evidence type="ECO:0000256" key="1">
    <source>
        <dbReference type="ARBA" id="ARBA00022679"/>
    </source>
</evidence>
<protein>
    <submittedName>
        <fullName evidence="4">3-oxoacyl-[acyl-carrier-protein] synthase-3</fullName>
    </submittedName>
</protein>
<accession>A0A1H0S624</accession>
<dbReference type="PANTHER" id="PTHR34069">
    <property type="entry name" value="3-OXOACYL-[ACYL-CARRIER-PROTEIN] SYNTHASE 3"/>
    <property type="match status" value="1"/>
</dbReference>
<keyword evidence="5" id="KW-1185">Reference proteome</keyword>
<name>A0A1H0S624_9PSEU</name>
<dbReference type="OrthoDB" id="7055207at2"/>
<reference evidence="5" key="1">
    <citation type="submission" date="2016-10" db="EMBL/GenBank/DDBJ databases">
        <authorList>
            <person name="Varghese N."/>
            <person name="Submissions S."/>
        </authorList>
    </citation>
    <scope>NUCLEOTIDE SEQUENCE [LARGE SCALE GENOMIC DNA]</scope>
    <source>
        <strain evidence="5">CGMCC 4.6609</strain>
    </source>
</reference>
<evidence type="ECO:0000313" key="4">
    <source>
        <dbReference type="EMBL" id="SDP37107.1"/>
    </source>
</evidence>
<evidence type="ECO:0000259" key="3">
    <source>
        <dbReference type="Pfam" id="PF08541"/>
    </source>
</evidence>
<organism evidence="4 5">
    <name type="scientific">Lentzea jiangxiensis</name>
    <dbReference type="NCBI Taxonomy" id="641025"/>
    <lineage>
        <taxon>Bacteria</taxon>
        <taxon>Bacillati</taxon>
        <taxon>Actinomycetota</taxon>
        <taxon>Actinomycetes</taxon>
        <taxon>Pseudonocardiales</taxon>
        <taxon>Pseudonocardiaceae</taxon>
        <taxon>Lentzea</taxon>
    </lineage>
</organism>
<dbReference type="GO" id="GO:0044550">
    <property type="term" value="P:secondary metabolite biosynthetic process"/>
    <property type="evidence" value="ECO:0007669"/>
    <property type="project" value="TreeGrafter"/>
</dbReference>
<dbReference type="InterPro" id="IPR013747">
    <property type="entry name" value="ACP_syn_III_C"/>
</dbReference>
<dbReference type="Gene3D" id="3.40.47.10">
    <property type="match status" value="2"/>
</dbReference>
<gene>
    <name evidence="4" type="ORF">SAMN05421507_107246</name>
</gene>
<feature type="domain" description="Beta-ketoacyl-[acyl-carrier-protein] synthase III C-terminal" evidence="3">
    <location>
        <begin position="272"/>
        <end position="327"/>
    </location>
</feature>
<dbReference type="AlphaFoldDB" id="A0A1H0S624"/>
<proteinExistence type="predicted"/>
<sequence>MRVSGRVRISAAGTWLPAGRSRAADAVAAGTLSDIDARSAVCHEVAVADGQQAWQLGLTACRDVLSSTGTTPEEIGFLAYAGMSATDEEPASPAHRLAAELGTTHAVAVGLSQMSSGGDAALHAAITTLLTEPGTHHALACTGTDTRDLPYDRWRTAPEVVLGDGGTAALLHRDRGPLAVLATGRAGNPRLENAFPRFHPFRPLPPALDNSAALLEFRTTSQEIRATVATAVQQALSDADLHDADRIQVVCTARLRPETVKYTVLPALPEAARDRLVVFGDTTGHLGAGDTIANLDDLLRLDRLTTGGCALLVGLGAGFTATALVVERC</sequence>
<keyword evidence="2" id="KW-0012">Acyltransferase</keyword>
<evidence type="ECO:0000256" key="2">
    <source>
        <dbReference type="ARBA" id="ARBA00023315"/>
    </source>
</evidence>
<dbReference type="GO" id="GO:0016746">
    <property type="term" value="F:acyltransferase activity"/>
    <property type="evidence" value="ECO:0007669"/>
    <property type="project" value="UniProtKB-KW"/>
</dbReference>
<dbReference type="SUPFAM" id="SSF53901">
    <property type="entry name" value="Thiolase-like"/>
    <property type="match status" value="1"/>
</dbReference>
<dbReference type="Pfam" id="PF08541">
    <property type="entry name" value="ACP_syn_III_C"/>
    <property type="match status" value="1"/>
</dbReference>
<dbReference type="STRING" id="641025.SAMN05421507_107246"/>
<dbReference type="PANTHER" id="PTHR34069:SF2">
    <property type="entry name" value="BETA-KETOACYL-[ACYL-CARRIER-PROTEIN] SYNTHASE III"/>
    <property type="match status" value="1"/>
</dbReference>
<dbReference type="InterPro" id="IPR016039">
    <property type="entry name" value="Thiolase-like"/>
</dbReference>
<dbReference type="RefSeq" id="WP_090099133.1">
    <property type="nucleotide sequence ID" value="NZ_FNIX01000007.1"/>
</dbReference>
<dbReference type="EMBL" id="FNIX01000007">
    <property type="protein sequence ID" value="SDP37107.1"/>
    <property type="molecule type" value="Genomic_DNA"/>
</dbReference>